<evidence type="ECO:0000256" key="5">
    <source>
        <dbReference type="ARBA" id="ARBA00022884"/>
    </source>
</evidence>
<feature type="active site" evidence="7">
    <location>
        <position position="74"/>
    </location>
</feature>
<evidence type="ECO:0000313" key="13">
    <source>
        <dbReference type="EMBL" id="QGT78754.1"/>
    </source>
</evidence>
<dbReference type="SUPFAM" id="SSF81891">
    <property type="entry name" value="Poly A polymerase C-terminal region-like"/>
    <property type="match status" value="1"/>
</dbReference>
<evidence type="ECO:0000259" key="12">
    <source>
        <dbReference type="Pfam" id="PF12627"/>
    </source>
</evidence>
<dbReference type="Gene3D" id="3.30.460.10">
    <property type="entry name" value="Beta Polymerase, domain 2"/>
    <property type="match status" value="1"/>
</dbReference>
<dbReference type="Proteomes" id="UP000427716">
    <property type="component" value="Chromosome"/>
</dbReference>
<keyword evidence="4 7" id="KW-0067">ATP-binding</keyword>
<accession>A0A6I6D5I2</accession>
<dbReference type="HAMAP" id="MF_00957">
    <property type="entry name" value="PolyA_pol"/>
    <property type="match status" value="1"/>
</dbReference>
<dbReference type="GO" id="GO:1990817">
    <property type="term" value="F:poly(A) RNA polymerase activity"/>
    <property type="evidence" value="ECO:0007669"/>
    <property type="project" value="UniProtKB-UniRule"/>
</dbReference>
<dbReference type="PANTHER" id="PTHR43051">
    <property type="entry name" value="POLYNUCLEOTIDE ADENYLYLTRANSFERASE FAMILY PROTEIN"/>
    <property type="match status" value="1"/>
</dbReference>
<evidence type="ECO:0000256" key="8">
    <source>
        <dbReference type="RuleBase" id="RU003953"/>
    </source>
</evidence>
<evidence type="ECO:0000256" key="3">
    <source>
        <dbReference type="ARBA" id="ARBA00022741"/>
    </source>
</evidence>
<keyword evidence="13" id="KW-0548">Nucleotidyltransferase</keyword>
<dbReference type="SUPFAM" id="SSF81301">
    <property type="entry name" value="Nucleotidyltransferase"/>
    <property type="match status" value="1"/>
</dbReference>
<reference evidence="13 14" key="1">
    <citation type="submission" date="2019-11" db="EMBL/GenBank/DDBJ databases">
        <authorList>
            <person name="Zhang J."/>
            <person name="Sun C."/>
        </authorList>
    </citation>
    <scope>NUCLEOTIDE SEQUENCE [LARGE SCALE GENOMIC DNA]</scope>
    <source>
        <strain evidence="14">sp2</strain>
    </source>
</reference>
<evidence type="ECO:0000313" key="14">
    <source>
        <dbReference type="Proteomes" id="UP000427716"/>
    </source>
</evidence>
<evidence type="ECO:0000256" key="4">
    <source>
        <dbReference type="ARBA" id="ARBA00022840"/>
    </source>
</evidence>
<comment type="function">
    <text evidence="7">Adds poly(A) tail to the 3' end of many RNAs, which usually targets these RNAs for decay. Plays a significant role in the global control of gene expression, through influencing the rate of transcript degradation, and in the general RNA quality control.</text>
</comment>
<name>A0A6I6D5I2_9GAMM</name>
<feature type="domain" description="Poly A polymerase head" evidence="10">
    <location>
        <begin position="56"/>
        <end position="181"/>
    </location>
</feature>
<dbReference type="Pfam" id="PF12627">
    <property type="entry name" value="PolyA_pol_RNAbd"/>
    <property type="match status" value="1"/>
</dbReference>
<feature type="domain" description="Polymerase A arginine-rich C-terminal" evidence="11">
    <location>
        <begin position="326"/>
        <end position="457"/>
    </location>
</feature>
<feature type="active site" evidence="7">
    <location>
        <position position="76"/>
    </location>
</feature>
<keyword evidence="1 7" id="KW-0507">mRNA processing</keyword>
<gene>
    <name evidence="7 13" type="primary">pcnB</name>
    <name evidence="13" type="ORF">GM160_07495</name>
</gene>
<feature type="active site" evidence="7">
    <location>
        <position position="150"/>
    </location>
</feature>
<dbReference type="InterPro" id="IPR010206">
    <property type="entry name" value="PolA_pol_I"/>
</dbReference>
<dbReference type="GO" id="GO:0006397">
    <property type="term" value="P:mRNA processing"/>
    <property type="evidence" value="ECO:0007669"/>
    <property type="project" value="UniProtKB-KW"/>
</dbReference>
<dbReference type="Gene3D" id="1.10.3090.10">
    <property type="entry name" value="cca-adding enzyme, domain 2"/>
    <property type="match status" value="1"/>
</dbReference>
<feature type="region of interest" description="Disordered" evidence="9">
    <location>
        <begin position="429"/>
        <end position="469"/>
    </location>
</feature>
<evidence type="ECO:0000256" key="1">
    <source>
        <dbReference type="ARBA" id="ARBA00022664"/>
    </source>
</evidence>
<comment type="similarity">
    <text evidence="7 8">Belongs to the tRNA nucleotidyltransferase/poly(A) polymerase family.</text>
</comment>
<dbReference type="GO" id="GO:0003723">
    <property type="term" value="F:RNA binding"/>
    <property type="evidence" value="ECO:0007669"/>
    <property type="project" value="UniProtKB-UniRule"/>
</dbReference>
<dbReference type="KEGG" id="ghl:GM160_07495"/>
<keyword evidence="14" id="KW-1185">Reference proteome</keyword>
<keyword evidence="5 7" id="KW-0694">RNA-binding</keyword>
<keyword evidence="3 7" id="KW-0547">Nucleotide-binding</keyword>
<dbReference type="Pfam" id="PF12626">
    <property type="entry name" value="PolyA_pol_arg_C"/>
    <property type="match status" value="1"/>
</dbReference>
<feature type="domain" description="tRNA nucleotidyltransferase/poly(A) polymerase RNA and SrmB- binding" evidence="12">
    <location>
        <begin position="208"/>
        <end position="268"/>
    </location>
</feature>
<evidence type="ECO:0000256" key="6">
    <source>
        <dbReference type="ARBA" id="ARBA00023163"/>
    </source>
</evidence>
<evidence type="ECO:0000259" key="10">
    <source>
        <dbReference type="Pfam" id="PF01743"/>
    </source>
</evidence>
<dbReference type="EC" id="2.7.7.19" evidence="7"/>
<dbReference type="InterPro" id="IPR043519">
    <property type="entry name" value="NT_sf"/>
</dbReference>
<evidence type="ECO:0000259" key="11">
    <source>
        <dbReference type="Pfam" id="PF12626"/>
    </source>
</evidence>
<comment type="catalytic activity">
    <reaction evidence="7">
        <text>RNA(n) + ATP = RNA(n)-3'-adenine ribonucleotide + diphosphate</text>
        <dbReference type="Rhea" id="RHEA:11332"/>
        <dbReference type="Rhea" id="RHEA-COMP:14527"/>
        <dbReference type="Rhea" id="RHEA-COMP:17347"/>
        <dbReference type="ChEBI" id="CHEBI:30616"/>
        <dbReference type="ChEBI" id="CHEBI:33019"/>
        <dbReference type="ChEBI" id="CHEBI:140395"/>
        <dbReference type="ChEBI" id="CHEBI:173115"/>
        <dbReference type="EC" id="2.7.7.19"/>
    </reaction>
</comment>
<dbReference type="EMBL" id="CP046415">
    <property type="protein sequence ID" value="QGT78754.1"/>
    <property type="molecule type" value="Genomic_DNA"/>
</dbReference>
<dbReference type="AlphaFoldDB" id="A0A6I6D5I2"/>
<dbReference type="CDD" id="cd05398">
    <property type="entry name" value="NT_ClassII-CCAase"/>
    <property type="match status" value="1"/>
</dbReference>
<proteinExistence type="inferred from homology"/>
<dbReference type="GO" id="GO:0043633">
    <property type="term" value="P:polyadenylation-dependent RNA catabolic process"/>
    <property type="evidence" value="ECO:0007669"/>
    <property type="project" value="InterPro"/>
</dbReference>
<protein>
    <recommendedName>
        <fullName evidence="7">Poly(A) polymerase I</fullName>
        <shortName evidence="7">PAP I</shortName>
        <ecNumber evidence="7">2.7.7.19</ecNumber>
    </recommendedName>
</protein>
<dbReference type="InterPro" id="IPR025866">
    <property type="entry name" value="PolyA_pol_arg_C_dom"/>
</dbReference>
<organism evidence="13 14">
    <name type="scientific">Guyparkeria halophila</name>
    <dbReference type="NCBI Taxonomy" id="47960"/>
    <lineage>
        <taxon>Bacteria</taxon>
        <taxon>Pseudomonadati</taxon>
        <taxon>Pseudomonadota</taxon>
        <taxon>Gammaproteobacteria</taxon>
        <taxon>Chromatiales</taxon>
        <taxon>Thioalkalibacteraceae</taxon>
        <taxon>Guyparkeria</taxon>
    </lineage>
</organism>
<keyword evidence="2 7" id="KW-0808">Transferase</keyword>
<dbReference type="NCBIfam" id="TIGR01942">
    <property type="entry name" value="pcnB"/>
    <property type="match status" value="1"/>
</dbReference>
<feature type="compositionally biased region" description="Basic residues" evidence="9">
    <location>
        <begin position="448"/>
        <end position="461"/>
    </location>
</feature>
<dbReference type="PANTHER" id="PTHR43051:SF1">
    <property type="entry name" value="POLYNUCLEOTIDE ADENYLYLTRANSFERASE FAMILY PROTEIN"/>
    <property type="match status" value="1"/>
</dbReference>
<dbReference type="GO" id="GO:0005524">
    <property type="term" value="F:ATP binding"/>
    <property type="evidence" value="ECO:0007669"/>
    <property type="project" value="UniProtKB-UniRule"/>
</dbReference>
<dbReference type="InterPro" id="IPR032828">
    <property type="entry name" value="PolyA_RNA-bd"/>
</dbReference>
<dbReference type="InterPro" id="IPR052191">
    <property type="entry name" value="tRNA_ntf/polyA_polymerase_I"/>
</dbReference>
<dbReference type="Pfam" id="PF01743">
    <property type="entry name" value="PolyA_pol"/>
    <property type="match status" value="1"/>
</dbReference>
<evidence type="ECO:0000256" key="9">
    <source>
        <dbReference type="SAM" id="MobiDB-lite"/>
    </source>
</evidence>
<sequence length="469" mass="53108">MWGDAGHGEQWQTVLTDNVTATQTRIPAETHGISINDLSDNARFVLERLHEAGFEAYAVGGCVRDLLRGRSPKDFDVVTDARPEEVKRLFKRARIIGRRFKIVHVVFRDELIEVTTFRGGDAAEVKRADGGMITRDNVFGSIDEDVWRRDFACNALYLDFASGELVDYVEGLTDIHSGRLRVIGEPEARYREDPVRMLRAARFAAKLGFHLTPDSEQAIAHCRETLADISPARLFDETVKLLQGGAGRQTVLELKRLGLLEYLFDSLATWIEPNDPASDWVLIEPVLEATDERVAKDLPVNPAFLFAGLFWRMLGRHRVQWMHQRVPMEDALVLAADEVLAVAARRLMIPRRLAEIIRAIWALQPDLERHAPAANAPGKGKDADTLTEEQRALTEAPWFRAAVDFLCLRSRTNEVDESVCTFWRRHAPERGSRDEAPIEALQPSDFGKKRRRRRPRRRKPGGKPQSANS</sequence>
<keyword evidence="6 7" id="KW-0804">Transcription</keyword>
<evidence type="ECO:0000256" key="7">
    <source>
        <dbReference type="HAMAP-Rule" id="MF_00957"/>
    </source>
</evidence>
<evidence type="ECO:0000256" key="2">
    <source>
        <dbReference type="ARBA" id="ARBA00022679"/>
    </source>
</evidence>
<dbReference type="InterPro" id="IPR002646">
    <property type="entry name" value="PolA_pol_head_dom"/>
</dbReference>